<evidence type="ECO:0000259" key="1">
    <source>
        <dbReference type="PROSITE" id="PS50006"/>
    </source>
</evidence>
<dbReference type="AlphaFoldDB" id="A0A7C2SQZ7"/>
<dbReference type="Pfam" id="PF22691">
    <property type="entry name" value="Thiolase_C_1"/>
    <property type="match status" value="1"/>
</dbReference>
<dbReference type="SUPFAM" id="SSF53901">
    <property type="entry name" value="Thiolase-like"/>
    <property type="match status" value="2"/>
</dbReference>
<proteinExistence type="predicted"/>
<reference evidence="2" key="1">
    <citation type="journal article" date="2020" name="mSystems">
        <title>Genome- and Community-Level Interaction Insights into Carbon Utilization and Element Cycling Functions of Hydrothermarchaeota in Hydrothermal Sediment.</title>
        <authorList>
            <person name="Zhou Z."/>
            <person name="Liu Y."/>
            <person name="Xu W."/>
            <person name="Pan J."/>
            <person name="Luo Z.H."/>
            <person name="Li M."/>
        </authorList>
    </citation>
    <scope>NUCLEOTIDE SEQUENCE [LARGE SCALE GENOMIC DNA]</scope>
    <source>
        <strain evidence="2">SpSt-299</strain>
    </source>
</reference>
<dbReference type="SMART" id="SM00240">
    <property type="entry name" value="FHA"/>
    <property type="match status" value="1"/>
</dbReference>
<feature type="domain" description="FHA" evidence="1">
    <location>
        <begin position="61"/>
        <end position="110"/>
    </location>
</feature>
<dbReference type="InterPro" id="IPR016039">
    <property type="entry name" value="Thiolase-like"/>
</dbReference>
<protein>
    <submittedName>
        <fullName evidence="2">FHA domain-containing protein</fullName>
    </submittedName>
</protein>
<evidence type="ECO:0000313" key="2">
    <source>
        <dbReference type="EMBL" id="HET47098.1"/>
    </source>
</evidence>
<dbReference type="EMBL" id="DSMR01000208">
    <property type="protein sequence ID" value="HET47098.1"/>
    <property type="molecule type" value="Genomic_DNA"/>
</dbReference>
<gene>
    <name evidence="2" type="ORF">ENQ31_02910</name>
</gene>
<dbReference type="InterPro" id="IPR055140">
    <property type="entry name" value="Thiolase_C_2"/>
</dbReference>
<sequence>MTPRELSNTWRWCCNWTRATRPPKRSFPASDGRPAYNSAVAELVWEEAGSGRKVTLEEGPVGIGRAADNVVTLKDFSVSRHHARLELRDGKWWIVDLGSTNGVKVNGTYVQEAPLAHGDTIHIGNFQLTFREKTEDVSTTGTFLRPLAQFRKEITVETVLNSVMIADPLQLFDCCPFSDGAAAVVLATEELARKLVPKPVYILGIGQGSAGALFRQKGLPRIKARETAAKKAYAMAGLTPQDVQVCELHDCFTIAEIIASEGLGFFEFGRGGEAVEKGQTTYGGRVVINPSGGLKAKGHPIGATGAAQVYEIVKQLRGEAGPRQVEGARIGLTDTLGGDGGTVVVTLYGIE</sequence>
<dbReference type="InterPro" id="IPR008984">
    <property type="entry name" value="SMAD_FHA_dom_sf"/>
</dbReference>
<dbReference type="InterPro" id="IPR000253">
    <property type="entry name" value="FHA_dom"/>
</dbReference>
<dbReference type="PANTHER" id="PTHR42870">
    <property type="entry name" value="ACETYL-COA C-ACETYLTRANSFERASE"/>
    <property type="match status" value="1"/>
</dbReference>
<name>A0A7C2SQZ7_9BACT</name>
<comment type="caution">
    <text evidence="2">The sequence shown here is derived from an EMBL/GenBank/DDBJ whole genome shotgun (WGS) entry which is preliminary data.</text>
</comment>
<dbReference type="CDD" id="cd00829">
    <property type="entry name" value="SCP-x_thiolase"/>
    <property type="match status" value="1"/>
</dbReference>
<organism evidence="2">
    <name type="scientific">Thermoanaerobaculum aquaticum</name>
    <dbReference type="NCBI Taxonomy" id="1312852"/>
    <lineage>
        <taxon>Bacteria</taxon>
        <taxon>Pseudomonadati</taxon>
        <taxon>Acidobacteriota</taxon>
        <taxon>Thermoanaerobaculia</taxon>
        <taxon>Thermoanaerobaculales</taxon>
        <taxon>Thermoanaerobaculaceae</taxon>
        <taxon>Thermoanaerobaculum</taxon>
    </lineage>
</organism>
<dbReference type="CDD" id="cd00060">
    <property type="entry name" value="FHA"/>
    <property type="match status" value="1"/>
</dbReference>
<accession>A0A7C2SQZ7</accession>
<dbReference type="Gene3D" id="3.40.47.10">
    <property type="match status" value="1"/>
</dbReference>
<dbReference type="GO" id="GO:0016746">
    <property type="term" value="F:acyltransferase activity"/>
    <property type="evidence" value="ECO:0007669"/>
    <property type="project" value="InterPro"/>
</dbReference>
<dbReference type="PROSITE" id="PS50006">
    <property type="entry name" value="FHA_DOMAIN"/>
    <property type="match status" value="1"/>
</dbReference>
<dbReference type="Gene3D" id="2.60.200.20">
    <property type="match status" value="1"/>
</dbReference>
<dbReference type="PANTHER" id="PTHR42870:SF1">
    <property type="entry name" value="NON-SPECIFIC LIPID-TRANSFER PROTEIN-LIKE 2"/>
    <property type="match status" value="1"/>
</dbReference>
<dbReference type="SUPFAM" id="SSF49879">
    <property type="entry name" value="SMAD/FHA domain"/>
    <property type="match status" value="1"/>
</dbReference>
<dbReference type="Pfam" id="PF00498">
    <property type="entry name" value="FHA"/>
    <property type="match status" value="1"/>
</dbReference>